<dbReference type="SUPFAM" id="SSF57756">
    <property type="entry name" value="Retrovirus zinc finger-like domains"/>
    <property type="match status" value="1"/>
</dbReference>
<dbReference type="PROSITE" id="PS50158">
    <property type="entry name" value="ZF_CCHC"/>
    <property type="match status" value="1"/>
</dbReference>
<accession>A0AAV2EAC1</accession>
<dbReference type="InterPro" id="IPR006564">
    <property type="entry name" value="Znf_PMZ"/>
</dbReference>
<dbReference type="InterPro" id="IPR001878">
    <property type="entry name" value="Znf_CCHC"/>
</dbReference>
<feature type="region of interest" description="Disordered" evidence="5">
    <location>
        <begin position="138"/>
        <end position="202"/>
    </location>
</feature>
<protein>
    <recommendedName>
        <fullName evidence="10">SWIM-type domain-containing protein</fullName>
    </recommendedName>
</protein>
<dbReference type="GO" id="GO:0008270">
    <property type="term" value="F:zinc ion binding"/>
    <property type="evidence" value="ECO:0007669"/>
    <property type="project" value="UniProtKB-KW"/>
</dbReference>
<evidence type="ECO:0000256" key="4">
    <source>
        <dbReference type="PROSITE-ProRule" id="PRU00047"/>
    </source>
</evidence>
<feature type="domain" description="SWIM-type" evidence="7">
    <location>
        <begin position="11"/>
        <end position="43"/>
    </location>
</feature>
<feature type="compositionally biased region" description="Basic and acidic residues" evidence="5">
    <location>
        <begin position="92"/>
        <end position="104"/>
    </location>
</feature>
<dbReference type="PROSITE" id="PS50966">
    <property type="entry name" value="ZF_SWIM"/>
    <property type="match status" value="1"/>
</dbReference>
<dbReference type="PANTHER" id="PTHR31973">
    <property type="entry name" value="POLYPROTEIN, PUTATIVE-RELATED"/>
    <property type="match status" value="1"/>
</dbReference>
<keyword evidence="9" id="KW-1185">Reference proteome</keyword>
<evidence type="ECO:0000313" key="9">
    <source>
        <dbReference type="Proteomes" id="UP001497516"/>
    </source>
</evidence>
<organism evidence="8 9">
    <name type="scientific">Linum trigynum</name>
    <dbReference type="NCBI Taxonomy" id="586398"/>
    <lineage>
        <taxon>Eukaryota</taxon>
        <taxon>Viridiplantae</taxon>
        <taxon>Streptophyta</taxon>
        <taxon>Embryophyta</taxon>
        <taxon>Tracheophyta</taxon>
        <taxon>Spermatophyta</taxon>
        <taxon>Magnoliopsida</taxon>
        <taxon>eudicotyledons</taxon>
        <taxon>Gunneridae</taxon>
        <taxon>Pentapetalae</taxon>
        <taxon>rosids</taxon>
        <taxon>fabids</taxon>
        <taxon>Malpighiales</taxon>
        <taxon>Linaceae</taxon>
        <taxon>Linum</taxon>
    </lineage>
</organism>
<dbReference type="InterPro" id="IPR036875">
    <property type="entry name" value="Znf_CCHC_sf"/>
</dbReference>
<feature type="compositionally biased region" description="Gly residues" evidence="5">
    <location>
        <begin position="157"/>
        <end position="196"/>
    </location>
</feature>
<feature type="domain" description="CCHC-type" evidence="6">
    <location>
        <begin position="130"/>
        <end position="145"/>
    </location>
</feature>
<dbReference type="GO" id="GO:0003676">
    <property type="term" value="F:nucleic acid binding"/>
    <property type="evidence" value="ECO:0007669"/>
    <property type="project" value="InterPro"/>
</dbReference>
<dbReference type="PANTHER" id="PTHR31973:SF187">
    <property type="entry name" value="MUTATOR TRANSPOSASE MUDRA PROTEIN"/>
    <property type="match status" value="1"/>
</dbReference>
<dbReference type="SMART" id="SM00575">
    <property type="entry name" value="ZnF_PMZ"/>
    <property type="match status" value="1"/>
</dbReference>
<dbReference type="Pfam" id="PF04434">
    <property type="entry name" value="SWIM"/>
    <property type="match status" value="1"/>
</dbReference>
<keyword evidence="1" id="KW-0479">Metal-binding</keyword>
<evidence type="ECO:0000256" key="5">
    <source>
        <dbReference type="SAM" id="MobiDB-lite"/>
    </source>
</evidence>
<name>A0AAV2EAC1_9ROSI</name>
<evidence type="ECO:0000313" key="8">
    <source>
        <dbReference type="EMBL" id="CAL1382475.1"/>
    </source>
</evidence>
<sequence length="214" mass="23323">MVEVKLGNSAFVVDLKNRTCTCGAWDLSGLPCCHVLSATGLMRLHLEDYVDPFYFVPTVAKVYKVGIPCLVGQQAWPRAEGYPIYPPKQKKMPGDQKRKGERKQVNLRKGCTKMEGLQVHECKKKVLLHCSNCGSTGHNVRKCPNPQTRGSNRGRGRGQQAGGSNRGRGRGQQAGGSNRGRGRGKQAGGSTRGRGIGQQAEGSTRQKVCHLFMC</sequence>
<evidence type="ECO:0000256" key="2">
    <source>
        <dbReference type="ARBA" id="ARBA00022771"/>
    </source>
</evidence>
<evidence type="ECO:0000256" key="3">
    <source>
        <dbReference type="ARBA" id="ARBA00022833"/>
    </source>
</evidence>
<evidence type="ECO:0008006" key="10">
    <source>
        <dbReference type="Google" id="ProtNLM"/>
    </source>
</evidence>
<dbReference type="InterPro" id="IPR007527">
    <property type="entry name" value="Znf_SWIM"/>
</dbReference>
<keyword evidence="2 4" id="KW-0863">Zinc-finger</keyword>
<dbReference type="Proteomes" id="UP001497516">
    <property type="component" value="Chromosome 4"/>
</dbReference>
<proteinExistence type="predicted"/>
<dbReference type="EMBL" id="OZ034817">
    <property type="protein sequence ID" value="CAL1382475.1"/>
    <property type="molecule type" value="Genomic_DNA"/>
</dbReference>
<gene>
    <name evidence="8" type="ORF">LTRI10_LOCUS23796</name>
</gene>
<evidence type="ECO:0000259" key="6">
    <source>
        <dbReference type="PROSITE" id="PS50158"/>
    </source>
</evidence>
<feature type="region of interest" description="Disordered" evidence="5">
    <location>
        <begin position="82"/>
        <end position="107"/>
    </location>
</feature>
<evidence type="ECO:0000259" key="7">
    <source>
        <dbReference type="PROSITE" id="PS50966"/>
    </source>
</evidence>
<keyword evidence="3" id="KW-0862">Zinc</keyword>
<evidence type="ECO:0000256" key="1">
    <source>
        <dbReference type="ARBA" id="ARBA00022723"/>
    </source>
</evidence>
<reference evidence="8 9" key="1">
    <citation type="submission" date="2024-04" db="EMBL/GenBank/DDBJ databases">
        <authorList>
            <person name="Fracassetti M."/>
        </authorList>
    </citation>
    <scope>NUCLEOTIDE SEQUENCE [LARGE SCALE GENOMIC DNA]</scope>
</reference>
<dbReference type="AlphaFoldDB" id="A0AAV2EAC1"/>